<dbReference type="Pfam" id="PF07963">
    <property type="entry name" value="N_methyl"/>
    <property type="match status" value="1"/>
</dbReference>
<keyword evidence="3" id="KW-1185">Reference proteome</keyword>
<accession>K0NF95</accession>
<dbReference type="STRING" id="651182.TOL2_C13820"/>
<keyword evidence="1" id="KW-1133">Transmembrane helix</keyword>
<dbReference type="AlphaFoldDB" id="K0NF95"/>
<dbReference type="InterPro" id="IPR012902">
    <property type="entry name" value="N_methyl_site"/>
</dbReference>
<dbReference type="Proteomes" id="UP000007347">
    <property type="component" value="Chromosome"/>
</dbReference>
<keyword evidence="1" id="KW-0472">Membrane</keyword>
<dbReference type="PATRIC" id="fig|651182.5.peg.1658"/>
<protein>
    <submittedName>
        <fullName evidence="2">Conserved uncharacterized protein</fullName>
    </submittedName>
</protein>
<proteinExistence type="predicted"/>
<name>K0NF95_DESTT</name>
<keyword evidence="1" id="KW-0812">Transmembrane</keyword>
<organism evidence="2 3">
    <name type="scientific">Desulfobacula toluolica (strain DSM 7467 / Tol2)</name>
    <dbReference type="NCBI Taxonomy" id="651182"/>
    <lineage>
        <taxon>Bacteria</taxon>
        <taxon>Pseudomonadati</taxon>
        <taxon>Thermodesulfobacteriota</taxon>
        <taxon>Desulfobacteria</taxon>
        <taxon>Desulfobacterales</taxon>
        <taxon>Desulfobacteraceae</taxon>
        <taxon>Desulfobacula</taxon>
    </lineage>
</organism>
<evidence type="ECO:0000313" key="3">
    <source>
        <dbReference type="Proteomes" id="UP000007347"/>
    </source>
</evidence>
<sequence length="152" mass="17263">MVCPQKNRKIAVRIFDNFHIKTNQKGFTLLEIMVAVSIIAIAFTSVIKLHTQTVAMNIGSNFYAKAPLLAQRIIAEWEISTATDTAPLAVSDSLKDFPGFTFDINHEELDFENLYSGNQDDNYRLLVEIVCTILYKNGEYHYTVKSLRLISQ</sequence>
<reference evidence="2 3" key="1">
    <citation type="journal article" date="2013" name="Environ. Microbiol.">
        <title>Complete genome, catabolic sub-proteomes and key-metabolites of Desulfobacula toluolica Tol2, a marine, aromatic compound-degrading, sulfate-reducing bacterium.</title>
        <authorList>
            <person name="Wohlbrand L."/>
            <person name="Jacob J.H."/>
            <person name="Kube M."/>
            <person name="Mussmann M."/>
            <person name="Jarling R."/>
            <person name="Beck A."/>
            <person name="Amann R."/>
            <person name="Wilkes H."/>
            <person name="Reinhardt R."/>
            <person name="Rabus R."/>
        </authorList>
    </citation>
    <scope>NUCLEOTIDE SEQUENCE [LARGE SCALE GENOMIC DNA]</scope>
    <source>
        <strain evidence="3">DSM 7467 / Tol2</strain>
    </source>
</reference>
<evidence type="ECO:0000256" key="1">
    <source>
        <dbReference type="SAM" id="Phobius"/>
    </source>
</evidence>
<feature type="transmembrane region" description="Helical" evidence="1">
    <location>
        <begin position="27"/>
        <end position="47"/>
    </location>
</feature>
<dbReference type="NCBIfam" id="TIGR02532">
    <property type="entry name" value="IV_pilin_GFxxxE"/>
    <property type="match status" value="1"/>
</dbReference>
<dbReference type="EMBL" id="FO203503">
    <property type="protein sequence ID" value="CCK79545.1"/>
    <property type="molecule type" value="Genomic_DNA"/>
</dbReference>
<evidence type="ECO:0000313" key="2">
    <source>
        <dbReference type="EMBL" id="CCK79545.1"/>
    </source>
</evidence>
<gene>
    <name evidence="2" type="ordered locus">TOL2_C13820</name>
</gene>
<dbReference type="PROSITE" id="PS00409">
    <property type="entry name" value="PROKAR_NTER_METHYL"/>
    <property type="match status" value="1"/>
</dbReference>
<dbReference type="HOGENOM" id="CLU_1719445_0_0_7"/>
<dbReference type="KEGG" id="dto:TOL2_C13820"/>